<gene>
    <name evidence="2" type="ORF">Ae201684_008085</name>
</gene>
<comment type="caution">
    <text evidence="2">The sequence shown here is derived from an EMBL/GenBank/DDBJ whole genome shotgun (WGS) entry which is preliminary data.</text>
</comment>
<sequence>MASPECASDGLELDDSPPSDGLASYDLFVKWVLSSPTATVDEAAPAQWPSDFESLDTETTCPAAAAAPTSFASVTQAKWARATVESDHEALADELFTYERECQALADAIHALEAEKANDQQQVEALERLILERLQERDDTVTDQFTLEQQISILQQKAPPPGKALFAPPWPKLATLKFSAKEKLRRAIQSHEKQLAHEKLSLAEAKADVDMQSFTNRSVHSSHFGFIQA</sequence>
<accession>A0A6G0X642</accession>
<evidence type="ECO:0000256" key="1">
    <source>
        <dbReference type="SAM" id="Coils"/>
    </source>
</evidence>
<organism evidence="2 3">
    <name type="scientific">Aphanomyces euteiches</name>
    <dbReference type="NCBI Taxonomy" id="100861"/>
    <lineage>
        <taxon>Eukaryota</taxon>
        <taxon>Sar</taxon>
        <taxon>Stramenopiles</taxon>
        <taxon>Oomycota</taxon>
        <taxon>Saprolegniomycetes</taxon>
        <taxon>Saprolegniales</taxon>
        <taxon>Verrucalvaceae</taxon>
        <taxon>Aphanomyces</taxon>
    </lineage>
</organism>
<proteinExistence type="predicted"/>
<feature type="coiled-coil region" evidence="1">
    <location>
        <begin position="95"/>
        <end position="129"/>
    </location>
</feature>
<keyword evidence="1" id="KW-0175">Coiled coil</keyword>
<evidence type="ECO:0000313" key="3">
    <source>
        <dbReference type="Proteomes" id="UP000481153"/>
    </source>
</evidence>
<dbReference type="EMBL" id="VJMJ01000098">
    <property type="protein sequence ID" value="KAF0735394.1"/>
    <property type="molecule type" value="Genomic_DNA"/>
</dbReference>
<dbReference type="AlphaFoldDB" id="A0A6G0X642"/>
<name>A0A6G0X642_9STRA</name>
<evidence type="ECO:0000313" key="2">
    <source>
        <dbReference type="EMBL" id="KAF0735394.1"/>
    </source>
</evidence>
<reference evidence="2 3" key="1">
    <citation type="submission" date="2019-07" db="EMBL/GenBank/DDBJ databases">
        <title>Genomics analysis of Aphanomyces spp. identifies a new class of oomycete effector associated with host adaptation.</title>
        <authorList>
            <person name="Gaulin E."/>
        </authorList>
    </citation>
    <scope>NUCLEOTIDE SEQUENCE [LARGE SCALE GENOMIC DNA]</scope>
    <source>
        <strain evidence="2 3">ATCC 201684</strain>
    </source>
</reference>
<keyword evidence="3" id="KW-1185">Reference proteome</keyword>
<dbReference type="Proteomes" id="UP000481153">
    <property type="component" value="Unassembled WGS sequence"/>
</dbReference>
<protein>
    <submittedName>
        <fullName evidence="2">Uncharacterized protein</fullName>
    </submittedName>
</protein>
<dbReference type="VEuPathDB" id="FungiDB:AeMF1_013199"/>
<feature type="coiled-coil region" evidence="1">
    <location>
        <begin position="181"/>
        <end position="208"/>
    </location>
</feature>